<organism evidence="1 2">
    <name type="scientific">Saccharomonospora viridis</name>
    <dbReference type="NCBI Taxonomy" id="1852"/>
    <lineage>
        <taxon>Bacteria</taxon>
        <taxon>Bacillati</taxon>
        <taxon>Actinomycetota</taxon>
        <taxon>Actinomycetes</taxon>
        <taxon>Pseudonocardiales</taxon>
        <taxon>Pseudonocardiaceae</taxon>
        <taxon>Saccharomonospora</taxon>
    </lineage>
</organism>
<evidence type="ECO:0000313" key="1">
    <source>
        <dbReference type="EMBL" id="KHF45606.1"/>
    </source>
</evidence>
<reference evidence="1 2" key="1">
    <citation type="submission" date="2014-10" db="EMBL/GenBank/DDBJ databases">
        <title>Genome sequence of Micropolyspora internatus JCM3315.</title>
        <authorList>
            <person name="Shin S.-K."/>
            <person name="Yi H."/>
        </authorList>
    </citation>
    <scope>NUCLEOTIDE SEQUENCE [LARGE SCALE GENOMIC DNA]</scope>
    <source>
        <strain evidence="1 2">JCM 3315</strain>
    </source>
</reference>
<comment type="caution">
    <text evidence="1">The sequence shown here is derived from an EMBL/GenBank/DDBJ whole genome shotgun (WGS) entry which is preliminary data.</text>
</comment>
<dbReference type="Proteomes" id="UP000030848">
    <property type="component" value="Unassembled WGS sequence"/>
</dbReference>
<evidence type="ECO:0000313" key="2">
    <source>
        <dbReference type="Proteomes" id="UP000030848"/>
    </source>
</evidence>
<sequence>MGDTVVTVLDNRVPETSLSSDSSPFAEVMERAEEGFRRACTALARHSGDVHSLRAAVRSAARLTKTLAITVDSIAGHAPRSVEQSEVAADLVADLKALRNCLATGAAVIDPALDDLQHLSGRHDADAEFARRYQEWASATEPVRRP</sequence>
<name>A0A837DIB2_9PSEU</name>
<dbReference type="AlphaFoldDB" id="A0A837DIB2"/>
<proteinExistence type="predicted"/>
<accession>A0A837DIB2</accession>
<gene>
    <name evidence="1" type="ORF">MINT15_08230</name>
</gene>
<protein>
    <submittedName>
        <fullName evidence="1">Uncharacterized protein</fullName>
    </submittedName>
</protein>
<dbReference type="EMBL" id="JRZE01000002">
    <property type="protein sequence ID" value="KHF45606.1"/>
    <property type="molecule type" value="Genomic_DNA"/>
</dbReference>